<keyword evidence="3" id="KW-1185">Reference proteome</keyword>
<evidence type="ECO:0000256" key="1">
    <source>
        <dbReference type="SAM" id="MobiDB-lite"/>
    </source>
</evidence>
<name>A0A1Y1ITR6_KLENI</name>
<accession>A0A1Y1ITR6</accession>
<feature type="compositionally biased region" description="Basic residues" evidence="1">
    <location>
        <begin position="73"/>
        <end position="82"/>
    </location>
</feature>
<dbReference type="AlphaFoldDB" id="A0A1Y1ITR6"/>
<dbReference type="EMBL" id="DF238173">
    <property type="protein sequence ID" value="GAQ92959.1"/>
    <property type="molecule type" value="Genomic_DNA"/>
</dbReference>
<feature type="non-terminal residue" evidence="2">
    <location>
        <position position="1"/>
    </location>
</feature>
<sequence>PPITVTALSGLESEPLQALMEVVTARPIGAKAGPTVRVLLGSANARTFCAFFKKSGSTKEQIRVEASSAAKPRTNRPRKQRRALAAGVHHELANGGDFVHTNA</sequence>
<evidence type="ECO:0000313" key="3">
    <source>
        <dbReference type="Proteomes" id="UP000054558"/>
    </source>
</evidence>
<evidence type="ECO:0000313" key="2">
    <source>
        <dbReference type="EMBL" id="GAQ92959.1"/>
    </source>
</evidence>
<reference evidence="2 3" key="1">
    <citation type="journal article" date="2014" name="Nat. Commun.">
        <title>Klebsormidium flaccidum genome reveals primary factors for plant terrestrial adaptation.</title>
        <authorList>
            <person name="Hori K."/>
            <person name="Maruyama F."/>
            <person name="Fujisawa T."/>
            <person name="Togashi T."/>
            <person name="Yamamoto N."/>
            <person name="Seo M."/>
            <person name="Sato S."/>
            <person name="Yamada T."/>
            <person name="Mori H."/>
            <person name="Tajima N."/>
            <person name="Moriyama T."/>
            <person name="Ikeuchi M."/>
            <person name="Watanabe M."/>
            <person name="Wada H."/>
            <person name="Kobayashi K."/>
            <person name="Saito M."/>
            <person name="Masuda T."/>
            <person name="Sasaki-Sekimoto Y."/>
            <person name="Mashiguchi K."/>
            <person name="Awai K."/>
            <person name="Shimojima M."/>
            <person name="Masuda S."/>
            <person name="Iwai M."/>
            <person name="Nobusawa T."/>
            <person name="Narise T."/>
            <person name="Kondo S."/>
            <person name="Saito H."/>
            <person name="Sato R."/>
            <person name="Murakawa M."/>
            <person name="Ihara Y."/>
            <person name="Oshima-Yamada Y."/>
            <person name="Ohtaka K."/>
            <person name="Satoh M."/>
            <person name="Sonobe K."/>
            <person name="Ishii M."/>
            <person name="Ohtani R."/>
            <person name="Kanamori-Sato M."/>
            <person name="Honoki R."/>
            <person name="Miyazaki D."/>
            <person name="Mochizuki H."/>
            <person name="Umetsu J."/>
            <person name="Higashi K."/>
            <person name="Shibata D."/>
            <person name="Kamiya Y."/>
            <person name="Sato N."/>
            <person name="Nakamura Y."/>
            <person name="Tabata S."/>
            <person name="Ida S."/>
            <person name="Kurokawa K."/>
            <person name="Ohta H."/>
        </authorList>
    </citation>
    <scope>NUCLEOTIDE SEQUENCE [LARGE SCALE GENOMIC DNA]</scope>
    <source>
        <strain evidence="2 3">NIES-2285</strain>
    </source>
</reference>
<protein>
    <submittedName>
        <fullName evidence="2">Uncharacterized protein</fullName>
    </submittedName>
</protein>
<dbReference type="Proteomes" id="UP000054558">
    <property type="component" value="Unassembled WGS sequence"/>
</dbReference>
<dbReference type="OMA" id="HHELANG"/>
<feature type="region of interest" description="Disordered" evidence="1">
    <location>
        <begin position="63"/>
        <end position="84"/>
    </location>
</feature>
<proteinExistence type="predicted"/>
<gene>
    <name evidence="2" type="ORF">KFL_012240010</name>
</gene>
<organism evidence="2 3">
    <name type="scientific">Klebsormidium nitens</name>
    <name type="common">Green alga</name>
    <name type="synonym">Ulothrix nitens</name>
    <dbReference type="NCBI Taxonomy" id="105231"/>
    <lineage>
        <taxon>Eukaryota</taxon>
        <taxon>Viridiplantae</taxon>
        <taxon>Streptophyta</taxon>
        <taxon>Klebsormidiophyceae</taxon>
        <taxon>Klebsormidiales</taxon>
        <taxon>Klebsormidiaceae</taxon>
        <taxon>Klebsormidium</taxon>
    </lineage>
</organism>